<protein>
    <submittedName>
        <fullName evidence="1">Uncharacterized protein</fullName>
    </submittedName>
</protein>
<name>A0AAU8GXE2_9BACT</name>
<reference evidence="1" key="1">
    <citation type="submission" date="2024-01" db="EMBL/GenBank/DDBJ databases">
        <title>The first autotrophic representatives of the genus Thermodesulfovibrio.</title>
        <authorList>
            <person name="Maltseva A.I."/>
            <person name="Elcheninov A.G."/>
            <person name="Kublanov I.V."/>
            <person name="Lebedinsky A.V."/>
            <person name="Frolov E.N."/>
        </authorList>
    </citation>
    <scope>NUCLEOTIDE SEQUENCE</scope>
    <source>
        <strain evidence="1">3907-1M</strain>
    </source>
</reference>
<evidence type="ECO:0000313" key="1">
    <source>
        <dbReference type="EMBL" id="XCH46884.1"/>
    </source>
</evidence>
<gene>
    <name evidence="1" type="ORF">V4D30_01065</name>
</gene>
<dbReference type="EMBL" id="CP144373">
    <property type="protein sequence ID" value="XCH46884.1"/>
    <property type="molecule type" value="Genomic_DNA"/>
</dbReference>
<accession>A0AAU8GXE2</accession>
<proteinExistence type="predicted"/>
<dbReference type="RefSeq" id="WP_353684408.1">
    <property type="nucleotide sequence ID" value="NZ_CP144373.1"/>
</dbReference>
<sequence length="96" mass="11360">MLENYLNRLWSKWGIESLPALLDFVYFETEPMLYVSRKGESLDFSTIKKYEGIKKIKWTDEQLKKLKEIGKSIKEKLDKMPLPAQPVMPLLTFYLS</sequence>
<organism evidence="1">
    <name type="scientific">Thermodesulfovibrio autotrophicus</name>
    <dbReference type="NCBI Taxonomy" id="3118333"/>
    <lineage>
        <taxon>Bacteria</taxon>
        <taxon>Pseudomonadati</taxon>
        <taxon>Nitrospirota</taxon>
        <taxon>Thermodesulfovibrionia</taxon>
        <taxon>Thermodesulfovibrionales</taxon>
        <taxon>Thermodesulfovibrionaceae</taxon>
        <taxon>Thermodesulfovibrio</taxon>
    </lineage>
</organism>
<dbReference type="AlphaFoldDB" id="A0AAU8GXE2"/>
<dbReference type="KEGG" id="taut:V4D30_01065"/>